<dbReference type="Gene3D" id="3.30.70.100">
    <property type="match status" value="1"/>
</dbReference>
<dbReference type="Pfam" id="PF03992">
    <property type="entry name" value="ABM"/>
    <property type="match status" value="1"/>
</dbReference>
<gene>
    <name evidence="2" type="ORF">RN51_00041</name>
</gene>
<dbReference type="PANTHER" id="PTHR33336:SF3">
    <property type="entry name" value="ABM DOMAIN-CONTAINING PROTEIN"/>
    <property type="match status" value="1"/>
</dbReference>
<evidence type="ECO:0000313" key="2">
    <source>
        <dbReference type="EMBL" id="KJL27126.1"/>
    </source>
</evidence>
<reference evidence="2 3" key="1">
    <citation type="submission" date="2015-02" db="EMBL/GenBank/DDBJ databases">
        <title>Draft genome sequences of ten Microbacterium spp. with emphasis on heavy metal contaminated environments.</title>
        <authorList>
            <person name="Corretto E."/>
        </authorList>
    </citation>
    <scope>NUCLEOTIDE SEQUENCE [LARGE SCALE GENOMIC DNA]</scope>
    <source>
        <strain evidence="2 3">BEL163</strain>
    </source>
</reference>
<evidence type="ECO:0000313" key="3">
    <source>
        <dbReference type="Proteomes" id="UP000033725"/>
    </source>
</evidence>
<dbReference type="SUPFAM" id="SSF54909">
    <property type="entry name" value="Dimeric alpha+beta barrel"/>
    <property type="match status" value="1"/>
</dbReference>
<dbReference type="InterPro" id="IPR007138">
    <property type="entry name" value="ABM_dom"/>
</dbReference>
<dbReference type="InterPro" id="IPR011008">
    <property type="entry name" value="Dimeric_a/b-barrel"/>
</dbReference>
<organism evidence="2 3">
    <name type="scientific">Microbacterium oxydans</name>
    <dbReference type="NCBI Taxonomy" id="82380"/>
    <lineage>
        <taxon>Bacteria</taxon>
        <taxon>Bacillati</taxon>
        <taxon>Actinomycetota</taxon>
        <taxon>Actinomycetes</taxon>
        <taxon>Micrococcales</taxon>
        <taxon>Microbacteriaceae</taxon>
        <taxon>Microbacterium</taxon>
    </lineage>
</organism>
<dbReference type="EMBL" id="JYIV01000005">
    <property type="protein sequence ID" value="KJL27126.1"/>
    <property type="molecule type" value="Genomic_DNA"/>
</dbReference>
<protein>
    <submittedName>
        <fullName evidence="2">Autoinducer-2 (AI-2) modifying protein LsrG</fullName>
    </submittedName>
</protein>
<dbReference type="PATRIC" id="fig|82380.10.peg.39"/>
<comment type="caution">
    <text evidence="2">The sequence shown here is derived from an EMBL/GenBank/DDBJ whole genome shotgun (WGS) entry which is preliminary data.</text>
</comment>
<accession>A0A0F0L6E6</accession>
<name>A0A0F0L6E6_9MICO</name>
<dbReference type="InterPro" id="IPR050744">
    <property type="entry name" value="AI-2_Isomerase_LsrG"/>
</dbReference>
<dbReference type="GO" id="GO:0003824">
    <property type="term" value="F:catalytic activity"/>
    <property type="evidence" value="ECO:0007669"/>
    <property type="project" value="TreeGrafter"/>
</dbReference>
<proteinExistence type="predicted"/>
<sequence>MHMGIHIRIRQPRGDTVSEPTVLHATFTARPGTGDMVATLLRAFAEVVRAEEGNLVFDASRLIDDPDRFFVYEVYRDEAAFHAHLSAPAGVPFNAALQELIVEPSSQLTLLRRI</sequence>
<dbReference type="PANTHER" id="PTHR33336">
    <property type="entry name" value="QUINOL MONOOXYGENASE YGIN-RELATED"/>
    <property type="match status" value="1"/>
</dbReference>
<dbReference type="Proteomes" id="UP000033725">
    <property type="component" value="Unassembled WGS sequence"/>
</dbReference>
<dbReference type="PROSITE" id="PS51725">
    <property type="entry name" value="ABM"/>
    <property type="match status" value="1"/>
</dbReference>
<evidence type="ECO:0000259" key="1">
    <source>
        <dbReference type="PROSITE" id="PS51725"/>
    </source>
</evidence>
<feature type="domain" description="ABM" evidence="1">
    <location>
        <begin position="21"/>
        <end position="111"/>
    </location>
</feature>
<dbReference type="AlphaFoldDB" id="A0A0F0L6E6"/>